<evidence type="ECO:0000313" key="3">
    <source>
        <dbReference type="Proteomes" id="UP000239772"/>
    </source>
</evidence>
<evidence type="ECO:0000313" key="2">
    <source>
        <dbReference type="EMBL" id="PSC03062.1"/>
    </source>
</evidence>
<dbReference type="RefSeq" id="WP_106339560.1">
    <property type="nucleotide sequence ID" value="NZ_PVZS01000032.1"/>
</dbReference>
<comment type="caution">
    <text evidence="2">The sequence shown here is derived from an EMBL/GenBank/DDBJ whole genome shotgun (WGS) entry which is preliminary data.</text>
</comment>
<name>A0A2T1HN43_9HYPH</name>
<reference evidence="3" key="1">
    <citation type="submission" date="2018-03" db="EMBL/GenBank/DDBJ databases">
        <authorList>
            <person name="Sun L."/>
            <person name="Liu H."/>
            <person name="Chen W."/>
            <person name="Huang K."/>
            <person name="Liu W."/>
            <person name="Gao X."/>
        </authorList>
    </citation>
    <scope>NUCLEOTIDE SEQUENCE [LARGE SCALE GENOMIC DNA]</scope>
    <source>
        <strain evidence="3">SH9</strain>
    </source>
</reference>
<dbReference type="Proteomes" id="UP000239772">
    <property type="component" value="Unassembled WGS sequence"/>
</dbReference>
<dbReference type="EMBL" id="PVZS01000032">
    <property type="protein sequence ID" value="PSC03062.1"/>
    <property type="molecule type" value="Genomic_DNA"/>
</dbReference>
<sequence length="111" mass="12280">MLKRLFPVLALLLVQAETAHADWRYCLAVNEADHTAAMTQAFQSSQAMDDIEKAFEAWLRSQKVAHSRVLCPRAADQAAIERDRAHAATYNAKVGNHVNALTWNTGAPSSF</sequence>
<protein>
    <submittedName>
        <fullName evidence="2">Uncharacterized protein</fullName>
    </submittedName>
</protein>
<feature type="chain" id="PRO_5015537395" evidence="1">
    <location>
        <begin position="22"/>
        <end position="111"/>
    </location>
</feature>
<keyword evidence="3" id="KW-1185">Reference proteome</keyword>
<evidence type="ECO:0000256" key="1">
    <source>
        <dbReference type="SAM" id="SignalP"/>
    </source>
</evidence>
<accession>A0A2T1HN43</accession>
<dbReference type="AlphaFoldDB" id="A0A2T1HN43"/>
<keyword evidence="1" id="KW-0732">Signal</keyword>
<feature type="signal peptide" evidence="1">
    <location>
        <begin position="1"/>
        <end position="21"/>
    </location>
</feature>
<organism evidence="2 3">
    <name type="scientific">Alsobacter soli</name>
    <dbReference type="NCBI Taxonomy" id="2109933"/>
    <lineage>
        <taxon>Bacteria</taxon>
        <taxon>Pseudomonadati</taxon>
        <taxon>Pseudomonadota</taxon>
        <taxon>Alphaproteobacteria</taxon>
        <taxon>Hyphomicrobiales</taxon>
        <taxon>Alsobacteraceae</taxon>
        <taxon>Alsobacter</taxon>
    </lineage>
</organism>
<proteinExistence type="predicted"/>
<gene>
    <name evidence="2" type="ORF">SLNSH_20780</name>
</gene>
<dbReference type="OrthoDB" id="8003571at2"/>